<evidence type="ECO:0000259" key="3">
    <source>
        <dbReference type="Pfam" id="PF13191"/>
    </source>
</evidence>
<dbReference type="Pfam" id="PF12770">
    <property type="entry name" value="CHAT"/>
    <property type="match status" value="1"/>
</dbReference>
<evidence type="ECO:0000259" key="2">
    <source>
        <dbReference type="Pfam" id="PF12770"/>
    </source>
</evidence>
<reference evidence="4" key="1">
    <citation type="submission" date="2021-01" db="EMBL/GenBank/DDBJ databases">
        <title>Whole genome shotgun sequence of Virgisporangium aliadipatigenens NBRC 105644.</title>
        <authorList>
            <person name="Komaki H."/>
            <person name="Tamura T."/>
        </authorList>
    </citation>
    <scope>NUCLEOTIDE SEQUENCE</scope>
    <source>
        <strain evidence="4">NBRC 105644</strain>
    </source>
</reference>
<accession>A0A8J4DS49</accession>
<dbReference type="Pfam" id="PF13191">
    <property type="entry name" value="AAA_16"/>
    <property type="match status" value="1"/>
</dbReference>
<feature type="domain" description="CHAT" evidence="2">
    <location>
        <begin position="90"/>
        <end position="340"/>
    </location>
</feature>
<proteinExistence type="predicted"/>
<protein>
    <recommendedName>
        <fullName evidence="6">CHAT domain-containing protein</fullName>
    </recommendedName>
</protein>
<dbReference type="InterPro" id="IPR041664">
    <property type="entry name" value="AAA_16"/>
</dbReference>
<dbReference type="InterPro" id="IPR027417">
    <property type="entry name" value="P-loop_NTPase"/>
</dbReference>
<dbReference type="AlphaFoldDB" id="A0A8J4DS49"/>
<sequence>MSLLLRAVDIVDRYRWRWLLVESATGRPLADHPVGLDPSAPEIAALTHLYTHIRQAADADAETARLGEWMGTQVLGASIGRAIVAERPTVVLVEGAARVCPLPLELSAVDGRSLARREDIVLVHGTDSIDRPKADIGEALRILAVFSQPTDTTALALRRERFALTTLVRTLSARHSLAIELDVLQYGVTRKHLSERMTLRGGPDLVHISGHGTAGHLILEHPDGAPDVVTTDELVELLRPGHRRLKLVVTSACESAATGAFDGRRWLGLPHVHTPVVAAAAPDPPESLARTVARGLECAVLAMRHPVTDEYCIALADELYRGLFHLELPVDTAVARAVPRAAGPHPSRGRPALSVFTPTLHGASAIGLALVPPRGTPRLDVHAPSMAAFPPEPACFVGRTALLTEAGRALAPRSGRTAVFLHGPAGIGKTACALELAYRRQGTFAVCAYWMAPPADGFTGALADLAGALERQLRPFGFTMTDSVRDVAQLRAFLPRLTELLEVQGLLLVLDGVETLLTADGRWRDPRWEGLVDAMVGHGGESRVVFTGRVVPIGLRGNEVSAHEVPPLSLDETALMIQDLPRTRDHLDAADHARRIEFVHAAGGFPGRLLDAEARPRESFAVSAPTPPVFRPPVVAAFTPRPPSPPAVPPPRREEMSPGATVAALARGVAGIETHPSGRTLLERKLRRLAGVSDRETTVAFGRFSLGAAALLTDRALYWYDRTSSTVEAVRYPTFPTRLFRPVDGPPGVDPTHIDLGDGVPRPVGTEAADVASLLRAVGEALRGA</sequence>
<evidence type="ECO:0000313" key="5">
    <source>
        <dbReference type="Proteomes" id="UP000619260"/>
    </source>
</evidence>
<gene>
    <name evidence="4" type="ORF">Val02_52250</name>
</gene>
<feature type="domain" description="Orc1-like AAA ATPase" evidence="3">
    <location>
        <begin position="396"/>
        <end position="524"/>
    </location>
</feature>
<organism evidence="4 5">
    <name type="scientific">Virgisporangium aliadipatigenens</name>
    <dbReference type="NCBI Taxonomy" id="741659"/>
    <lineage>
        <taxon>Bacteria</taxon>
        <taxon>Bacillati</taxon>
        <taxon>Actinomycetota</taxon>
        <taxon>Actinomycetes</taxon>
        <taxon>Micromonosporales</taxon>
        <taxon>Micromonosporaceae</taxon>
        <taxon>Virgisporangium</taxon>
    </lineage>
</organism>
<dbReference type="RefSeq" id="WP_203901831.1">
    <property type="nucleotide sequence ID" value="NZ_BOPF01000020.1"/>
</dbReference>
<evidence type="ECO:0000313" key="4">
    <source>
        <dbReference type="EMBL" id="GIJ48339.1"/>
    </source>
</evidence>
<evidence type="ECO:0000256" key="1">
    <source>
        <dbReference type="SAM" id="MobiDB-lite"/>
    </source>
</evidence>
<dbReference type="SUPFAM" id="SSF52540">
    <property type="entry name" value="P-loop containing nucleoside triphosphate hydrolases"/>
    <property type="match status" value="1"/>
</dbReference>
<comment type="caution">
    <text evidence="4">The sequence shown here is derived from an EMBL/GenBank/DDBJ whole genome shotgun (WGS) entry which is preliminary data.</text>
</comment>
<feature type="region of interest" description="Disordered" evidence="1">
    <location>
        <begin position="633"/>
        <end position="656"/>
    </location>
</feature>
<dbReference type="EMBL" id="BOPF01000020">
    <property type="protein sequence ID" value="GIJ48339.1"/>
    <property type="molecule type" value="Genomic_DNA"/>
</dbReference>
<keyword evidence="5" id="KW-1185">Reference proteome</keyword>
<name>A0A8J4DS49_9ACTN</name>
<feature type="compositionally biased region" description="Pro residues" evidence="1">
    <location>
        <begin position="640"/>
        <end position="650"/>
    </location>
</feature>
<dbReference type="Gene3D" id="3.40.50.300">
    <property type="entry name" value="P-loop containing nucleotide triphosphate hydrolases"/>
    <property type="match status" value="1"/>
</dbReference>
<evidence type="ECO:0008006" key="6">
    <source>
        <dbReference type="Google" id="ProtNLM"/>
    </source>
</evidence>
<dbReference type="Proteomes" id="UP000619260">
    <property type="component" value="Unassembled WGS sequence"/>
</dbReference>
<dbReference type="InterPro" id="IPR024983">
    <property type="entry name" value="CHAT_dom"/>
</dbReference>